<dbReference type="SUPFAM" id="SSF49899">
    <property type="entry name" value="Concanavalin A-like lectins/glucanases"/>
    <property type="match status" value="1"/>
</dbReference>
<dbReference type="InterPro" id="IPR000757">
    <property type="entry name" value="Beta-glucanase-like"/>
</dbReference>
<dbReference type="Pfam" id="PF00722">
    <property type="entry name" value="Glyco_hydro_16"/>
    <property type="match status" value="1"/>
</dbReference>
<dbReference type="Gene3D" id="2.60.120.200">
    <property type="match status" value="1"/>
</dbReference>
<accession>A0ABP6UKK8</accession>
<protein>
    <recommendedName>
        <fullName evidence="2">GH16 domain-containing protein</fullName>
    </recommendedName>
</protein>
<dbReference type="Gene3D" id="2.60.40.10">
    <property type="entry name" value="Immunoglobulins"/>
    <property type="match status" value="1"/>
</dbReference>
<dbReference type="PANTHER" id="PTHR10963">
    <property type="entry name" value="GLYCOSYL HYDROLASE-RELATED"/>
    <property type="match status" value="1"/>
</dbReference>
<gene>
    <name evidence="3" type="ORF">GCM10022393_19450</name>
</gene>
<evidence type="ECO:0000259" key="2">
    <source>
        <dbReference type="PROSITE" id="PS51762"/>
    </source>
</evidence>
<evidence type="ECO:0000313" key="4">
    <source>
        <dbReference type="Proteomes" id="UP001500459"/>
    </source>
</evidence>
<dbReference type="EMBL" id="BAABCW010000006">
    <property type="protein sequence ID" value="GAA3508400.1"/>
    <property type="molecule type" value="Genomic_DNA"/>
</dbReference>
<feature type="domain" description="GH16" evidence="2">
    <location>
        <begin position="333"/>
        <end position="570"/>
    </location>
</feature>
<dbReference type="PROSITE" id="PS51762">
    <property type="entry name" value="GH16_2"/>
    <property type="match status" value="1"/>
</dbReference>
<dbReference type="CDD" id="cd08023">
    <property type="entry name" value="GH16_laminarinase_like"/>
    <property type="match status" value="1"/>
</dbReference>
<proteinExistence type="inferred from homology"/>
<comment type="caution">
    <text evidence="3">The sequence shown here is derived from an EMBL/GenBank/DDBJ whole genome shotgun (WGS) entry which is preliminary data.</text>
</comment>
<dbReference type="RefSeq" id="WP_344926897.1">
    <property type="nucleotide sequence ID" value="NZ_BAABCW010000006.1"/>
</dbReference>
<dbReference type="PROSITE" id="PS51257">
    <property type="entry name" value="PROKAR_LIPOPROTEIN"/>
    <property type="match status" value="1"/>
</dbReference>
<evidence type="ECO:0000313" key="3">
    <source>
        <dbReference type="EMBL" id="GAA3508400.1"/>
    </source>
</evidence>
<dbReference type="Pfam" id="PF00801">
    <property type="entry name" value="PKD"/>
    <property type="match status" value="1"/>
</dbReference>
<name>A0ABP6UKK8_9FLAO</name>
<dbReference type="InterPro" id="IPR013320">
    <property type="entry name" value="ConA-like_dom_sf"/>
</dbReference>
<dbReference type="SUPFAM" id="SSF49299">
    <property type="entry name" value="PKD domain"/>
    <property type="match status" value="1"/>
</dbReference>
<dbReference type="InterPro" id="IPR000601">
    <property type="entry name" value="PKD_dom"/>
</dbReference>
<dbReference type="InterPro" id="IPR013783">
    <property type="entry name" value="Ig-like_fold"/>
</dbReference>
<dbReference type="PANTHER" id="PTHR10963:SF55">
    <property type="entry name" value="GLYCOSIDE HYDROLASE FAMILY 16 PROTEIN"/>
    <property type="match status" value="1"/>
</dbReference>
<dbReference type="CDD" id="cd00146">
    <property type="entry name" value="PKD"/>
    <property type="match status" value="1"/>
</dbReference>
<dbReference type="Proteomes" id="UP001500459">
    <property type="component" value="Unassembled WGS sequence"/>
</dbReference>
<evidence type="ECO:0000256" key="1">
    <source>
        <dbReference type="ARBA" id="ARBA00006865"/>
    </source>
</evidence>
<keyword evidence="4" id="KW-1185">Reference proteome</keyword>
<organism evidence="3 4">
    <name type="scientific">Aquimarina addita</name>
    <dbReference type="NCBI Taxonomy" id="870485"/>
    <lineage>
        <taxon>Bacteria</taxon>
        <taxon>Pseudomonadati</taxon>
        <taxon>Bacteroidota</taxon>
        <taxon>Flavobacteriia</taxon>
        <taxon>Flavobacteriales</taxon>
        <taxon>Flavobacteriaceae</taxon>
        <taxon>Aquimarina</taxon>
    </lineage>
</organism>
<dbReference type="InterPro" id="IPR035986">
    <property type="entry name" value="PKD_dom_sf"/>
</dbReference>
<comment type="similarity">
    <text evidence="1">Belongs to the glycosyl hydrolase 16 family.</text>
</comment>
<reference evidence="4" key="1">
    <citation type="journal article" date="2019" name="Int. J. Syst. Evol. Microbiol.">
        <title>The Global Catalogue of Microorganisms (GCM) 10K type strain sequencing project: providing services to taxonomists for standard genome sequencing and annotation.</title>
        <authorList>
            <consortium name="The Broad Institute Genomics Platform"/>
            <consortium name="The Broad Institute Genome Sequencing Center for Infectious Disease"/>
            <person name="Wu L."/>
            <person name="Ma J."/>
        </authorList>
    </citation>
    <scope>NUCLEOTIDE SEQUENCE [LARGE SCALE GENOMIC DNA]</scope>
    <source>
        <strain evidence="4">JCM 17106</strain>
    </source>
</reference>
<sequence length="570" mass="61983">MNAIKKIKYILIASILLVIGCEEEDKAFGDIVIPGNVAISAEIIGVDTENVNGDGSGFVLFTVSADNAITYEFDFGDEKSEIVPSGSVTHRFSEPGLNTYSVQVIASGTGGVKTSNAIEVTVFSSFDDPIAKSFLSGASYDEENGVFTENSSKVWYWSASESGHLGLGPSTEGIDGDWWYPKWYIASAFEKDNLLDPESTENSKCIYTDELTFTVTDGELTYELNSNGGTYFNASYVDVAGGSASEDYCYDFDVSGVKIVSLAPAGSGVPLDQTTDTAISFSDNGFMGYYIGTSTYEILSITENKMVVRGIMGNNPDLAWYHTFTTTKPVQEVDEPGSFESIYTNEIWSDEFNTDGAPDASNWTYDLGTGDNGWGNGEAQSYTNDASNVLIEGGFLKITAKAENGGYTSARIKSEGLFDFTYGRVEARAKLPTGGGTWPAIWMLGSDYLTNTWPNCGEMDIMEHVGNRQNEIFSTLHYTGRSGGNGVTDSIVIDDVSDAFHTYTIDWSPDEIVFLVDDTVYHTIENNSSLPFDSDFFLILNVAMGGGFGGDIDPAFTESTMEIDYIRVYQ</sequence>
<dbReference type="InterPro" id="IPR050546">
    <property type="entry name" value="Glycosyl_Hydrlase_16"/>
</dbReference>